<organism evidence="2 3">
    <name type="scientific">Rhipicephalus microplus</name>
    <name type="common">Cattle tick</name>
    <name type="synonym">Boophilus microplus</name>
    <dbReference type="NCBI Taxonomy" id="6941"/>
    <lineage>
        <taxon>Eukaryota</taxon>
        <taxon>Metazoa</taxon>
        <taxon>Ecdysozoa</taxon>
        <taxon>Arthropoda</taxon>
        <taxon>Chelicerata</taxon>
        <taxon>Arachnida</taxon>
        <taxon>Acari</taxon>
        <taxon>Parasitiformes</taxon>
        <taxon>Ixodida</taxon>
        <taxon>Ixodoidea</taxon>
        <taxon>Ixodidae</taxon>
        <taxon>Rhipicephalinae</taxon>
        <taxon>Rhipicephalus</taxon>
        <taxon>Boophilus</taxon>
    </lineage>
</organism>
<dbReference type="Proteomes" id="UP000821866">
    <property type="component" value="Chromosome 1"/>
</dbReference>
<sequence>MSSTCDSFGPDNNAGFSPEDVRPPQADDLVDDDSFGALTDVEGDTCSKASEGAQDEPSSMDETFSDCYDSFESDGDAEMGSESEEVRPTFLNESELLAEDFAHLESQTLLGSTTTKAAAVIMLMAFVITHGLSWVALDDLQSLIDGLLDSEETLFHERSTCSERCGRPERRA</sequence>
<feature type="region of interest" description="Disordered" evidence="1">
    <location>
        <begin position="1"/>
        <end position="86"/>
    </location>
</feature>
<gene>
    <name evidence="2" type="ORF">HPB51_007547</name>
</gene>
<dbReference type="AlphaFoldDB" id="A0A9J6EYU2"/>
<evidence type="ECO:0000256" key="1">
    <source>
        <dbReference type="SAM" id="MobiDB-lite"/>
    </source>
</evidence>
<reference evidence="2" key="2">
    <citation type="submission" date="2021-09" db="EMBL/GenBank/DDBJ databases">
        <authorList>
            <person name="Jia N."/>
            <person name="Wang J."/>
            <person name="Shi W."/>
            <person name="Du L."/>
            <person name="Sun Y."/>
            <person name="Zhan W."/>
            <person name="Jiang J."/>
            <person name="Wang Q."/>
            <person name="Zhang B."/>
            <person name="Ji P."/>
            <person name="Sakyi L.B."/>
            <person name="Cui X."/>
            <person name="Yuan T."/>
            <person name="Jiang B."/>
            <person name="Yang W."/>
            <person name="Lam T.T.-Y."/>
            <person name="Chang Q."/>
            <person name="Ding S."/>
            <person name="Wang X."/>
            <person name="Zhu J."/>
            <person name="Ruan X."/>
            <person name="Zhao L."/>
            <person name="Wei J."/>
            <person name="Que T."/>
            <person name="Du C."/>
            <person name="Cheng J."/>
            <person name="Dai P."/>
            <person name="Han X."/>
            <person name="Huang E."/>
            <person name="Gao Y."/>
            <person name="Liu J."/>
            <person name="Shao H."/>
            <person name="Ye R."/>
            <person name="Li L."/>
            <person name="Wei W."/>
            <person name="Wang X."/>
            <person name="Wang C."/>
            <person name="Huo Q."/>
            <person name="Li W."/>
            <person name="Guo W."/>
            <person name="Chen H."/>
            <person name="Chen S."/>
            <person name="Zhou L."/>
            <person name="Zhou L."/>
            <person name="Ni X."/>
            <person name="Tian J."/>
            <person name="Zhou Y."/>
            <person name="Sheng Y."/>
            <person name="Liu T."/>
            <person name="Pan Y."/>
            <person name="Xia L."/>
            <person name="Li J."/>
            <person name="Zhao F."/>
            <person name="Cao W."/>
        </authorList>
    </citation>
    <scope>NUCLEOTIDE SEQUENCE</scope>
    <source>
        <strain evidence="2">Rmic-2018</strain>
        <tissue evidence="2">Larvae</tissue>
    </source>
</reference>
<protein>
    <submittedName>
        <fullName evidence="2">Uncharacterized protein</fullName>
    </submittedName>
</protein>
<keyword evidence="3" id="KW-1185">Reference proteome</keyword>
<accession>A0A9J6EYU2</accession>
<evidence type="ECO:0000313" key="3">
    <source>
        <dbReference type="Proteomes" id="UP000821866"/>
    </source>
</evidence>
<name>A0A9J6EYU2_RHIMP</name>
<feature type="compositionally biased region" description="Acidic residues" evidence="1">
    <location>
        <begin position="69"/>
        <end position="83"/>
    </location>
</feature>
<dbReference type="EMBL" id="JABSTU010000001">
    <property type="protein sequence ID" value="KAH8039563.1"/>
    <property type="molecule type" value="Genomic_DNA"/>
</dbReference>
<evidence type="ECO:0000313" key="2">
    <source>
        <dbReference type="EMBL" id="KAH8039563.1"/>
    </source>
</evidence>
<proteinExistence type="predicted"/>
<reference evidence="2" key="1">
    <citation type="journal article" date="2020" name="Cell">
        <title>Large-Scale Comparative Analyses of Tick Genomes Elucidate Their Genetic Diversity and Vector Capacities.</title>
        <authorList>
            <consortium name="Tick Genome and Microbiome Consortium (TIGMIC)"/>
            <person name="Jia N."/>
            <person name="Wang J."/>
            <person name="Shi W."/>
            <person name="Du L."/>
            <person name="Sun Y."/>
            <person name="Zhan W."/>
            <person name="Jiang J.F."/>
            <person name="Wang Q."/>
            <person name="Zhang B."/>
            <person name="Ji P."/>
            <person name="Bell-Sakyi L."/>
            <person name="Cui X.M."/>
            <person name="Yuan T.T."/>
            <person name="Jiang B.G."/>
            <person name="Yang W.F."/>
            <person name="Lam T.T."/>
            <person name="Chang Q.C."/>
            <person name="Ding S.J."/>
            <person name="Wang X.J."/>
            <person name="Zhu J.G."/>
            <person name="Ruan X.D."/>
            <person name="Zhao L."/>
            <person name="Wei J.T."/>
            <person name="Ye R.Z."/>
            <person name="Que T.C."/>
            <person name="Du C.H."/>
            <person name="Zhou Y.H."/>
            <person name="Cheng J.X."/>
            <person name="Dai P.F."/>
            <person name="Guo W.B."/>
            <person name="Han X.H."/>
            <person name="Huang E.J."/>
            <person name="Li L.F."/>
            <person name="Wei W."/>
            <person name="Gao Y.C."/>
            <person name="Liu J.Z."/>
            <person name="Shao H.Z."/>
            <person name="Wang X."/>
            <person name="Wang C.C."/>
            <person name="Yang T.C."/>
            <person name="Huo Q.B."/>
            <person name="Li W."/>
            <person name="Chen H.Y."/>
            <person name="Chen S.E."/>
            <person name="Zhou L.G."/>
            <person name="Ni X.B."/>
            <person name="Tian J.H."/>
            <person name="Sheng Y."/>
            <person name="Liu T."/>
            <person name="Pan Y.S."/>
            <person name="Xia L.Y."/>
            <person name="Li J."/>
            <person name="Zhao F."/>
            <person name="Cao W.C."/>
        </authorList>
    </citation>
    <scope>NUCLEOTIDE SEQUENCE</scope>
    <source>
        <strain evidence="2">Rmic-2018</strain>
    </source>
</reference>
<comment type="caution">
    <text evidence="2">The sequence shown here is derived from an EMBL/GenBank/DDBJ whole genome shotgun (WGS) entry which is preliminary data.</text>
</comment>